<comment type="caution">
    <text evidence="1">The sequence shown here is derived from an EMBL/GenBank/DDBJ whole genome shotgun (WGS) entry which is preliminary data.</text>
</comment>
<protein>
    <submittedName>
        <fullName evidence="1">Uncharacterized protein</fullName>
    </submittedName>
</protein>
<evidence type="ECO:0000313" key="2">
    <source>
        <dbReference type="Proteomes" id="UP001055879"/>
    </source>
</evidence>
<sequence>MAAVRLTRTPIPPSALGAPATMIKTRGIRFTCMAAGFGSGSKKGQLVGDVEWKPVVITKVAATNMVADLGGAVVVTAPPQTKEKVDLATLMVLVRSAILHKVKVVKRRRSWSFIIQSLVEKVIMDSRFFAMIGVAGTLLGSVLCFFEGVFLVMESYLQYFYALSRHSDHGHIMHLLIEALDMFLVGTAMLTFGMGLHFMFVGSRAPKVNGSPLPSSNLFGLFYLKEFPSWAGMKSISEAKSKIGHALMLLLQVGMLEKLKSVPLVTGLDLACFAASIFVSSAGLFILSRLSTDTKA</sequence>
<reference evidence="1 2" key="2">
    <citation type="journal article" date="2022" name="Mol. Ecol. Resour.">
        <title>The genomes of chicory, endive, great burdock and yacon provide insights into Asteraceae paleo-polyploidization history and plant inulin production.</title>
        <authorList>
            <person name="Fan W."/>
            <person name="Wang S."/>
            <person name="Wang H."/>
            <person name="Wang A."/>
            <person name="Jiang F."/>
            <person name="Liu H."/>
            <person name="Zhao H."/>
            <person name="Xu D."/>
            <person name="Zhang Y."/>
        </authorList>
    </citation>
    <scope>NUCLEOTIDE SEQUENCE [LARGE SCALE GENOMIC DNA]</scope>
    <source>
        <strain evidence="2">cv. Niubang</strain>
    </source>
</reference>
<gene>
    <name evidence="1" type="ORF">L6452_06632</name>
</gene>
<organism evidence="1 2">
    <name type="scientific">Arctium lappa</name>
    <name type="common">Greater burdock</name>
    <name type="synonym">Lappa major</name>
    <dbReference type="NCBI Taxonomy" id="4217"/>
    <lineage>
        <taxon>Eukaryota</taxon>
        <taxon>Viridiplantae</taxon>
        <taxon>Streptophyta</taxon>
        <taxon>Embryophyta</taxon>
        <taxon>Tracheophyta</taxon>
        <taxon>Spermatophyta</taxon>
        <taxon>Magnoliopsida</taxon>
        <taxon>eudicotyledons</taxon>
        <taxon>Gunneridae</taxon>
        <taxon>Pentapetalae</taxon>
        <taxon>asterids</taxon>
        <taxon>campanulids</taxon>
        <taxon>Asterales</taxon>
        <taxon>Asteraceae</taxon>
        <taxon>Carduoideae</taxon>
        <taxon>Cardueae</taxon>
        <taxon>Arctiinae</taxon>
        <taxon>Arctium</taxon>
    </lineage>
</organism>
<evidence type="ECO:0000313" key="1">
    <source>
        <dbReference type="EMBL" id="KAI3759059.1"/>
    </source>
</evidence>
<reference evidence="2" key="1">
    <citation type="journal article" date="2022" name="Mol. Ecol. Resour.">
        <title>The genomes of chicory, endive, great burdock and yacon provide insights into Asteraceae palaeo-polyploidization history and plant inulin production.</title>
        <authorList>
            <person name="Fan W."/>
            <person name="Wang S."/>
            <person name="Wang H."/>
            <person name="Wang A."/>
            <person name="Jiang F."/>
            <person name="Liu H."/>
            <person name="Zhao H."/>
            <person name="Xu D."/>
            <person name="Zhang Y."/>
        </authorList>
    </citation>
    <scope>NUCLEOTIDE SEQUENCE [LARGE SCALE GENOMIC DNA]</scope>
    <source>
        <strain evidence="2">cv. Niubang</strain>
    </source>
</reference>
<proteinExistence type="predicted"/>
<keyword evidence="2" id="KW-1185">Reference proteome</keyword>
<dbReference type="EMBL" id="CM042048">
    <property type="protein sequence ID" value="KAI3759059.1"/>
    <property type="molecule type" value="Genomic_DNA"/>
</dbReference>
<dbReference type="Proteomes" id="UP001055879">
    <property type="component" value="Linkage Group LG02"/>
</dbReference>
<name>A0ACB9EJF9_ARCLA</name>
<accession>A0ACB9EJF9</accession>